<dbReference type="eggNOG" id="COG1661">
    <property type="taxonomic scope" value="Bacteria"/>
</dbReference>
<dbReference type="OrthoDB" id="5012at2"/>
<dbReference type="HOGENOM" id="CLU_114051_2_3_0"/>
<dbReference type="PANTHER" id="PTHR34988:SF1">
    <property type="entry name" value="DNA-BINDING PROTEIN"/>
    <property type="match status" value="1"/>
</dbReference>
<dbReference type="SUPFAM" id="SSF117856">
    <property type="entry name" value="AF0104/ALDC/Ptd012-like"/>
    <property type="match status" value="1"/>
</dbReference>
<dbReference type="PROSITE" id="PS51742">
    <property type="entry name" value="PPC"/>
    <property type="match status" value="1"/>
</dbReference>
<dbReference type="InterPro" id="IPR000225">
    <property type="entry name" value="Armadillo"/>
</dbReference>
<name>G7V9C7_THELD</name>
<dbReference type="AlphaFoldDB" id="G7V9C7"/>
<evidence type="ECO:0000313" key="3">
    <source>
        <dbReference type="Proteomes" id="UP000005868"/>
    </source>
</evidence>
<feature type="domain" description="PPC" evidence="1">
    <location>
        <begin position="6"/>
        <end position="143"/>
    </location>
</feature>
<gene>
    <name evidence="2" type="ordered locus">Tlie_1878</name>
</gene>
<dbReference type="PROSITE" id="PS50176">
    <property type="entry name" value="ARM_REPEAT"/>
    <property type="match status" value="1"/>
</dbReference>
<dbReference type="STRING" id="580340.Tlie_1878"/>
<proteinExistence type="predicted"/>
<sequence length="147" mass="16137">MGSTLVRSGNIISLRLEDGSDLLPELKHLLEKEAVKGAVILSAIGMLRNFTIGWLGPEGYVKKEYNEPYELLSISGTVNIMEDGGVFIHPHAALSGRDHSTVGGHLFSGVVHNTLEAVLLVPEGVSYYRKELEEGGYKKFCPQREEN</sequence>
<reference evidence="3" key="1">
    <citation type="submission" date="2011-10" db="EMBL/GenBank/DDBJ databases">
        <title>The complete genome of chromosome of Thermovirga lienii DSM 17291.</title>
        <authorList>
            <consortium name="US DOE Joint Genome Institute (JGI-PGF)"/>
            <person name="Lucas S."/>
            <person name="Copeland A."/>
            <person name="Lapidus A."/>
            <person name="Glavina del Rio T."/>
            <person name="Dalin E."/>
            <person name="Tice H."/>
            <person name="Bruce D."/>
            <person name="Goodwin L."/>
            <person name="Pitluck S."/>
            <person name="Peters L."/>
            <person name="Mikhailova N."/>
            <person name="Saunders E."/>
            <person name="Kyrpides N."/>
            <person name="Mavromatis K."/>
            <person name="Ivanova N."/>
            <person name="Last F.I."/>
            <person name="Brettin T."/>
            <person name="Detter J.C."/>
            <person name="Han C."/>
            <person name="Larimer F."/>
            <person name="Land M."/>
            <person name="Hauser L."/>
            <person name="Markowitz V."/>
            <person name="Cheng J.-F."/>
            <person name="Hugenholtz P."/>
            <person name="Woyke T."/>
            <person name="Wu D."/>
            <person name="Spring S."/>
            <person name="Schroeder M."/>
            <person name="Brambilla E.-M."/>
            <person name="Klenk H.-P."/>
            <person name="Eisen J.A."/>
        </authorList>
    </citation>
    <scope>NUCLEOTIDE SEQUENCE [LARGE SCALE GENOMIC DNA]</scope>
    <source>
        <strain evidence="3">ATCC BAA-1197 / DSM 17291 / Cas60314</strain>
    </source>
</reference>
<dbReference type="Pfam" id="PF03479">
    <property type="entry name" value="PCC"/>
    <property type="match status" value="1"/>
</dbReference>
<dbReference type="CDD" id="cd11378">
    <property type="entry name" value="DUF296"/>
    <property type="match status" value="1"/>
</dbReference>
<keyword evidence="3" id="KW-1185">Reference proteome</keyword>
<protein>
    <recommendedName>
        <fullName evidence="1">PPC domain-containing protein</fullName>
    </recommendedName>
</protein>
<dbReference type="Proteomes" id="UP000005868">
    <property type="component" value="Chromosome"/>
</dbReference>
<reference evidence="2 3" key="2">
    <citation type="journal article" date="2012" name="Stand. Genomic Sci.">
        <title>Genome sequence of the moderately thermophilic, amino-acid-degrading and sulfur-reducing bacterium Thermovirga lienii type strain (Cas60314(T)).</title>
        <authorList>
            <person name="Goker M."/>
            <person name="Saunders E."/>
            <person name="Lapidus A."/>
            <person name="Nolan M."/>
            <person name="Lucas S."/>
            <person name="Hammon N."/>
            <person name="Deshpande S."/>
            <person name="Cheng J.F."/>
            <person name="Han C."/>
            <person name="Tapia R."/>
            <person name="Goodwin L.A."/>
            <person name="Pitluck S."/>
            <person name="Liolios K."/>
            <person name="Mavromatis K."/>
            <person name="Pagani I."/>
            <person name="Ivanova N."/>
            <person name="Mikhailova N."/>
            <person name="Pati A."/>
            <person name="Chen A."/>
            <person name="Palaniappan K."/>
            <person name="Land M."/>
            <person name="Chang Y.J."/>
            <person name="Jeffries C.D."/>
            <person name="Brambilla E.M."/>
            <person name="Rohde M."/>
            <person name="Spring S."/>
            <person name="Detter J.C."/>
            <person name="Woyke T."/>
            <person name="Bristow J."/>
            <person name="Eisen J.A."/>
            <person name="Markowitz V."/>
            <person name="Hugenholtz P."/>
            <person name="Kyrpides N.C."/>
            <person name="Klenk H.P."/>
        </authorList>
    </citation>
    <scope>NUCLEOTIDE SEQUENCE [LARGE SCALE GENOMIC DNA]</scope>
    <source>
        <strain evidence="3">ATCC BAA-1197 / DSM 17291 / Cas60314</strain>
    </source>
</reference>
<dbReference type="Gene3D" id="3.30.1330.80">
    <property type="entry name" value="Hypothetical protein, similar to alpha- acetolactate decarboxylase, domain 2"/>
    <property type="match status" value="1"/>
</dbReference>
<organism evidence="2 3">
    <name type="scientific">Thermovirga lienii (strain ATCC BAA-1197 / DSM 17291 / Cas60314)</name>
    <dbReference type="NCBI Taxonomy" id="580340"/>
    <lineage>
        <taxon>Bacteria</taxon>
        <taxon>Thermotogati</taxon>
        <taxon>Synergistota</taxon>
        <taxon>Synergistia</taxon>
        <taxon>Synergistales</taxon>
        <taxon>Thermovirgaceae</taxon>
        <taxon>Thermovirga</taxon>
    </lineage>
</organism>
<evidence type="ECO:0000313" key="2">
    <source>
        <dbReference type="EMBL" id="AER67587.1"/>
    </source>
</evidence>
<accession>G7V9C7</accession>
<dbReference type="InterPro" id="IPR005175">
    <property type="entry name" value="PPC_dom"/>
</dbReference>
<evidence type="ECO:0000259" key="1">
    <source>
        <dbReference type="PROSITE" id="PS51742"/>
    </source>
</evidence>
<dbReference type="KEGG" id="tli:Tlie_1878"/>
<dbReference type="PANTHER" id="PTHR34988">
    <property type="entry name" value="PROTEIN, PUTATIVE-RELATED"/>
    <property type="match status" value="1"/>
</dbReference>
<dbReference type="EMBL" id="CP003096">
    <property type="protein sequence ID" value="AER67587.1"/>
    <property type="molecule type" value="Genomic_DNA"/>
</dbReference>